<accession>A0A562L6C9</accession>
<dbReference type="GO" id="GO:0016020">
    <property type="term" value="C:membrane"/>
    <property type="evidence" value="ECO:0007669"/>
    <property type="project" value="UniProtKB-SubCell"/>
</dbReference>
<comment type="caution">
    <text evidence="9">The sequence shown here is derived from an EMBL/GenBank/DDBJ whole genome shotgun (WGS) entry which is preliminary data.</text>
</comment>
<feature type="transmembrane region" description="Helical" evidence="7">
    <location>
        <begin position="209"/>
        <end position="229"/>
    </location>
</feature>
<keyword evidence="6 7" id="KW-0472">Membrane</keyword>
<feature type="transmembrane region" description="Helical" evidence="7">
    <location>
        <begin position="159"/>
        <end position="176"/>
    </location>
</feature>
<proteinExistence type="inferred from homology"/>
<name>A0A562L6C9_9GAMM</name>
<keyword evidence="3 7" id="KW-0812">Transmembrane</keyword>
<keyword evidence="4" id="KW-0378">Hydrolase</keyword>
<comment type="subcellular location">
    <subcellularLocation>
        <location evidence="1">Membrane</location>
        <topology evidence="1">Multi-pass membrane protein</topology>
    </subcellularLocation>
</comment>
<feature type="transmembrane region" description="Helical" evidence="7">
    <location>
        <begin position="183"/>
        <end position="203"/>
    </location>
</feature>
<dbReference type="Pfam" id="PF01694">
    <property type="entry name" value="Rhomboid"/>
    <property type="match status" value="1"/>
</dbReference>
<evidence type="ECO:0000256" key="3">
    <source>
        <dbReference type="ARBA" id="ARBA00022692"/>
    </source>
</evidence>
<dbReference type="InterPro" id="IPR035952">
    <property type="entry name" value="Rhomboid-like_sf"/>
</dbReference>
<evidence type="ECO:0000256" key="4">
    <source>
        <dbReference type="ARBA" id="ARBA00022801"/>
    </source>
</evidence>
<feature type="transmembrane region" description="Helical" evidence="7">
    <location>
        <begin position="236"/>
        <end position="258"/>
    </location>
</feature>
<sequence length="491" mass="54444">MLILPLHQPLTRATFPIVTMLLVLVNAFVFLTLQGGDTKRIGQLQRFYVEHDLGTFEIQAYEKHLRDTQQHEALAELRAVPAARRAGYVAMRTLNDVAFSRALHDGALFEDATELERWRPLRSRYEALRDEVFTLRHIARSSEADPWRMFASAFLHGDVMHLIGNMIFLMALGLLVEGALGPLRFLGVYLLGAMGASLASLWWRWGDGGGGLGASGAIAALMGAFCVVWGRQPVRFFYWFGVVFDYVRAPAIWLLPVWLGWEVYNLLANDDLGIGFDAHAGGLVSGALLGAVLVATGQVRDGFIRDAAAAEAQDTRWERAQAHLGRMQLVEAEALLDELAREQPQRFDVRLALYRAARNAGRRDRLLQRARELLALTADDASGVQAQREALAELEKAGVVLNDDERHALLKRWIGAGALDAAEALLDAGDVGRVPAAVQAQLWFELALGYRDRQARQAQARVLRGLVERHPEQPQAVKARFLLEHELNGAG</sequence>
<dbReference type="GO" id="GO:0004252">
    <property type="term" value="F:serine-type endopeptidase activity"/>
    <property type="evidence" value="ECO:0007669"/>
    <property type="project" value="InterPro"/>
</dbReference>
<dbReference type="OrthoDB" id="9814037at2"/>
<evidence type="ECO:0000256" key="5">
    <source>
        <dbReference type="ARBA" id="ARBA00022989"/>
    </source>
</evidence>
<dbReference type="PANTHER" id="PTHR43731:SF14">
    <property type="entry name" value="PRESENILIN-ASSOCIATED RHOMBOID-LIKE PROTEIN, MITOCHONDRIAL"/>
    <property type="match status" value="1"/>
</dbReference>
<evidence type="ECO:0000313" key="9">
    <source>
        <dbReference type="EMBL" id="TWI03076.1"/>
    </source>
</evidence>
<dbReference type="EMBL" id="VLKN01000004">
    <property type="protein sequence ID" value="TWI03076.1"/>
    <property type="molecule type" value="Genomic_DNA"/>
</dbReference>
<evidence type="ECO:0000256" key="6">
    <source>
        <dbReference type="ARBA" id="ARBA00023136"/>
    </source>
</evidence>
<keyword evidence="10" id="KW-1185">Reference proteome</keyword>
<reference evidence="9 10" key="1">
    <citation type="journal article" date="2015" name="Stand. Genomic Sci.">
        <title>Genomic Encyclopedia of Bacterial and Archaeal Type Strains, Phase III: the genomes of soil and plant-associated and newly described type strains.</title>
        <authorList>
            <person name="Whitman W.B."/>
            <person name="Woyke T."/>
            <person name="Klenk H.P."/>
            <person name="Zhou Y."/>
            <person name="Lilburn T.G."/>
            <person name="Beck B.J."/>
            <person name="De Vos P."/>
            <person name="Vandamme P."/>
            <person name="Eisen J.A."/>
            <person name="Garrity G."/>
            <person name="Hugenholtz P."/>
            <person name="Kyrpides N.C."/>
        </authorList>
    </citation>
    <scope>NUCLEOTIDE SEQUENCE [LARGE SCALE GENOMIC DNA]</scope>
    <source>
        <strain evidence="9 10">CGMCC 1.10821</strain>
    </source>
</reference>
<dbReference type="RefSeq" id="WP_144899643.1">
    <property type="nucleotide sequence ID" value="NZ_VLKN01000004.1"/>
</dbReference>
<feature type="domain" description="Peptidase S54 rhomboid" evidence="8">
    <location>
        <begin position="145"/>
        <end position="294"/>
    </location>
</feature>
<dbReference type="Gene3D" id="1.20.1540.10">
    <property type="entry name" value="Rhomboid-like"/>
    <property type="match status" value="1"/>
</dbReference>
<evidence type="ECO:0000259" key="8">
    <source>
        <dbReference type="Pfam" id="PF01694"/>
    </source>
</evidence>
<dbReference type="SUPFAM" id="SSF144091">
    <property type="entry name" value="Rhomboid-like"/>
    <property type="match status" value="1"/>
</dbReference>
<evidence type="ECO:0000256" key="1">
    <source>
        <dbReference type="ARBA" id="ARBA00004141"/>
    </source>
</evidence>
<evidence type="ECO:0000256" key="2">
    <source>
        <dbReference type="ARBA" id="ARBA00009045"/>
    </source>
</evidence>
<organism evidence="9 10">
    <name type="scientific">Luteimonas cucumeris</name>
    <dbReference type="NCBI Taxonomy" id="985012"/>
    <lineage>
        <taxon>Bacteria</taxon>
        <taxon>Pseudomonadati</taxon>
        <taxon>Pseudomonadota</taxon>
        <taxon>Gammaproteobacteria</taxon>
        <taxon>Lysobacterales</taxon>
        <taxon>Lysobacteraceae</taxon>
        <taxon>Luteimonas</taxon>
    </lineage>
</organism>
<dbReference type="Proteomes" id="UP000315167">
    <property type="component" value="Unassembled WGS sequence"/>
</dbReference>
<feature type="transmembrane region" description="Helical" evidence="7">
    <location>
        <begin position="12"/>
        <end position="33"/>
    </location>
</feature>
<protein>
    <submittedName>
        <fullName evidence="9">Rhomboid family protein</fullName>
    </submittedName>
</protein>
<dbReference type="PANTHER" id="PTHR43731">
    <property type="entry name" value="RHOMBOID PROTEASE"/>
    <property type="match status" value="1"/>
</dbReference>
<keyword evidence="5 7" id="KW-1133">Transmembrane helix</keyword>
<dbReference type="AlphaFoldDB" id="A0A562L6C9"/>
<evidence type="ECO:0000313" key="10">
    <source>
        <dbReference type="Proteomes" id="UP000315167"/>
    </source>
</evidence>
<comment type="similarity">
    <text evidence="2">Belongs to the peptidase S54 family.</text>
</comment>
<dbReference type="InterPro" id="IPR022764">
    <property type="entry name" value="Peptidase_S54_rhomboid_dom"/>
</dbReference>
<evidence type="ECO:0000256" key="7">
    <source>
        <dbReference type="SAM" id="Phobius"/>
    </source>
</evidence>
<dbReference type="InterPro" id="IPR050925">
    <property type="entry name" value="Rhomboid_protease_S54"/>
</dbReference>
<feature type="transmembrane region" description="Helical" evidence="7">
    <location>
        <begin position="278"/>
        <end position="296"/>
    </location>
</feature>
<gene>
    <name evidence="9" type="ORF">IP90_02180</name>
</gene>